<dbReference type="OrthoDB" id="5279542at2759"/>
<evidence type="ECO:0000313" key="3">
    <source>
        <dbReference type="EMBL" id="KAF2094102.1"/>
    </source>
</evidence>
<gene>
    <name evidence="3" type="ORF">NA57DRAFT_60746</name>
</gene>
<feature type="transmembrane region" description="Helical" evidence="2">
    <location>
        <begin position="182"/>
        <end position="204"/>
    </location>
</feature>
<evidence type="ECO:0000256" key="1">
    <source>
        <dbReference type="SAM" id="MobiDB-lite"/>
    </source>
</evidence>
<keyword evidence="2" id="KW-0472">Membrane</keyword>
<dbReference type="Proteomes" id="UP000799772">
    <property type="component" value="Unassembled WGS sequence"/>
</dbReference>
<feature type="region of interest" description="Disordered" evidence="1">
    <location>
        <begin position="273"/>
        <end position="399"/>
    </location>
</feature>
<dbReference type="EMBL" id="ML978135">
    <property type="protein sequence ID" value="KAF2094102.1"/>
    <property type="molecule type" value="Genomic_DNA"/>
</dbReference>
<feature type="compositionally biased region" description="Low complexity" evidence="1">
    <location>
        <begin position="336"/>
        <end position="345"/>
    </location>
</feature>
<protein>
    <submittedName>
        <fullName evidence="3">Uncharacterized protein</fullName>
    </submittedName>
</protein>
<organism evidence="3 4">
    <name type="scientific">Rhizodiscina lignyota</name>
    <dbReference type="NCBI Taxonomy" id="1504668"/>
    <lineage>
        <taxon>Eukaryota</taxon>
        <taxon>Fungi</taxon>
        <taxon>Dikarya</taxon>
        <taxon>Ascomycota</taxon>
        <taxon>Pezizomycotina</taxon>
        <taxon>Dothideomycetes</taxon>
        <taxon>Pleosporomycetidae</taxon>
        <taxon>Aulographales</taxon>
        <taxon>Rhizodiscinaceae</taxon>
        <taxon>Rhizodiscina</taxon>
    </lineage>
</organism>
<feature type="transmembrane region" description="Helical" evidence="2">
    <location>
        <begin position="97"/>
        <end position="118"/>
    </location>
</feature>
<feature type="transmembrane region" description="Helical" evidence="2">
    <location>
        <begin position="64"/>
        <end position="85"/>
    </location>
</feature>
<feature type="compositionally biased region" description="Polar residues" evidence="1">
    <location>
        <begin position="384"/>
        <end position="399"/>
    </location>
</feature>
<accession>A0A9P4I6J9</accession>
<feature type="compositionally biased region" description="Low complexity" evidence="1">
    <location>
        <begin position="275"/>
        <end position="310"/>
    </location>
</feature>
<dbReference type="AlphaFoldDB" id="A0A9P4I6J9"/>
<proteinExistence type="predicted"/>
<comment type="caution">
    <text evidence="3">The sequence shown here is derived from an EMBL/GenBank/DDBJ whole genome shotgun (WGS) entry which is preliminary data.</text>
</comment>
<evidence type="ECO:0000313" key="4">
    <source>
        <dbReference type="Proteomes" id="UP000799772"/>
    </source>
</evidence>
<name>A0A9P4I6J9_9PEZI</name>
<evidence type="ECO:0000256" key="2">
    <source>
        <dbReference type="SAM" id="Phobius"/>
    </source>
</evidence>
<keyword evidence="2" id="KW-1133">Transmembrane helix</keyword>
<sequence>MPFGPEYRAQLASHDRHWAWKLGLRLLLILIDLVVVGLVGWATADGLKQYGDIYDIWDSDVIPWDFIPVGASLIWCAIVVLIHLLRKIPVHPGVEVGLDLILWLAFAILAAFTFVAAVEVVGYKNSYSIDGFGSDSGYYTTAANGTQVYVTPNNRDDCPRFDSCADESSFLDSVTHRGVVELTAGAMMIAALILHFTLFVWACVDTATRNSSKVHREAKDIADAMIAEMVARGQLPPPQQPLLIPSQRGSQVVSEAMSRENSAVFMTPAGGYHGAQSSISSQAQSQQIQMSPMAQAMMPPQSTSPQLQQQGRSASPAFLAVAQAGPSTQTEKSEEGSSQNGNSSGWHTPPTQPGETSHGYAVVPPDDPDAIRPIPPVRAPGHTYSPTGSVSLQNSMQNF</sequence>
<feature type="transmembrane region" description="Helical" evidence="2">
    <location>
        <begin position="26"/>
        <end position="44"/>
    </location>
</feature>
<keyword evidence="2" id="KW-0812">Transmembrane</keyword>
<reference evidence="3" key="1">
    <citation type="journal article" date="2020" name="Stud. Mycol.">
        <title>101 Dothideomycetes genomes: a test case for predicting lifestyles and emergence of pathogens.</title>
        <authorList>
            <person name="Haridas S."/>
            <person name="Albert R."/>
            <person name="Binder M."/>
            <person name="Bloem J."/>
            <person name="Labutti K."/>
            <person name="Salamov A."/>
            <person name="Andreopoulos B."/>
            <person name="Baker S."/>
            <person name="Barry K."/>
            <person name="Bills G."/>
            <person name="Bluhm B."/>
            <person name="Cannon C."/>
            <person name="Castanera R."/>
            <person name="Culley D."/>
            <person name="Daum C."/>
            <person name="Ezra D."/>
            <person name="Gonzalez J."/>
            <person name="Henrissat B."/>
            <person name="Kuo A."/>
            <person name="Liang C."/>
            <person name="Lipzen A."/>
            <person name="Lutzoni F."/>
            <person name="Magnuson J."/>
            <person name="Mondo S."/>
            <person name="Nolan M."/>
            <person name="Ohm R."/>
            <person name="Pangilinan J."/>
            <person name="Park H.-J."/>
            <person name="Ramirez L."/>
            <person name="Alfaro M."/>
            <person name="Sun H."/>
            <person name="Tritt A."/>
            <person name="Yoshinaga Y."/>
            <person name="Zwiers L.-H."/>
            <person name="Turgeon B."/>
            <person name="Goodwin S."/>
            <person name="Spatafora J."/>
            <person name="Crous P."/>
            <person name="Grigoriev I."/>
        </authorList>
    </citation>
    <scope>NUCLEOTIDE SEQUENCE</scope>
    <source>
        <strain evidence="3">CBS 133067</strain>
    </source>
</reference>
<keyword evidence="4" id="KW-1185">Reference proteome</keyword>